<evidence type="ECO:0000256" key="4">
    <source>
        <dbReference type="PROSITE-ProRule" id="PRU00335"/>
    </source>
</evidence>
<dbReference type="Gene3D" id="1.10.10.60">
    <property type="entry name" value="Homeodomain-like"/>
    <property type="match status" value="1"/>
</dbReference>
<dbReference type="PANTHER" id="PTHR30055:SF146">
    <property type="entry name" value="HTH-TYPE TRANSCRIPTIONAL DUAL REGULATOR CECR"/>
    <property type="match status" value="1"/>
</dbReference>
<reference evidence="6 7" key="1">
    <citation type="submission" date="2017-03" db="EMBL/GenBank/DDBJ databases">
        <authorList>
            <person name="Afonso C.L."/>
            <person name="Miller P.J."/>
            <person name="Scott M.A."/>
            <person name="Spackman E."/>
            <person name="Goraichik I."/>
            <person name="Dimitrov K.M."/>
            <person name="Suarez D.L."/>
            <person name="Swayne D.E."/>
        </authorList>
    </citation>
    <scope>NUCLEOTIDE SEQUENCE [LARGE SCALE GENOMIC DNA]</scope>
    <source>
        <strain evidence="6 7">CECT 7066</strain>
    </source>
</reference>
<dbReference type="Pfam" id="PF00440">
    <property type="entry name" value="TetR_N"/>
    <property type="match status" value="1"/>
</dbReference>
<keyword evidence="1" id="KW-0805">Transcription regulation</keyword>
<dbReference type="InterPro" id="IPR023772">
    <property type="entry name" value="DNA-bd_HTH_TetR-type_CS"/>
</dbReference>
<proteinExistence type="predicted"/>
<dbReference type="PROSITE" id="PS01081">
    <property type="entry name" value="HTH_TETR_1"/>
    <property type="match status" value="1"/>
</dbReference>
<dbReference type="PRINTS" id="PR00455">
    <property type="entry name" value="HTHTETR"/>
</dbReference>
<dbReference type="GO" id="GO:0003700">
    <property type="term" value="F:DNA-binding transcription factor activity"/>
    <property type="evidence" value="ECO:0007669"/>
    <property type="project" value="TreeGrafter"/>
</dbReference>
<keyword evidence="3" id="KW-0804">Transcription</keyword>
<dbReference type="Pfam" id="PF14246">
    <property type="entry name" value="TetR_C_7"/>
    <property type="match status" value="1"/>
</dbReference>
<evidence type="ECO:0000256" key="1">
    <source>
        <dbReference type="ARBA" id="ARBA00023015"/>
    </source>
</evidence>
<dbReference type="PROSITE" id="PS50977">
    <property type="entry name" value="HTH_TETR_2"/>
    <property type="match status" value="1"/>
</dbReference>
<dbReference type="InterPro" id="IPR001647">
    <property type="entry name" value="HTH_TetR"/>
</dbReference>
<dbReference type="STRING" id="315423.SAMN04488020_104265"/>
<dbReference type="RefSeq" id="WP_085853874.1">
    <property type="nucleotide sequence ID" value="NZ_FOPF01000004.1"/>
</dbReference>
<evidence type="ECO:0000256" key="2">
    <source>
        <dbReference type="ARBA" id="ARBA00023125"/>
    </source>
</evidence>
<evidence type="ECO:0000259" key="5">
    <source>
        <dbReference type="PROSITE" id="PS50977"/>
    </source>
</evidence>
<keyword evidence="2 4" id="KW-0238">DNA-binding</keyword>
<dbReference type="PANTHER" id="PTHR30055">
    <property type="entry name" value="HTH-TYPE TRANSCRIPTIONAL REGULATOR RUTR"/>
    <property type="match status" value="1"/>
</dbReference>
<accession>A0A1Y5SKW9</accession>
<dbReference type="Gene3D" id="1.10.357.10">
    <property type="entry name" value="Tetracycline Repressor, domain 2"/>
    <property type="match status" value="1"/>
</dbReference>
<sequence>MNIEARVKKGRKYDQVLEGAREVFMSDGFSGASVDSIAKRAGVSKATLYSYFPDKRLLFIEVASAECRRQAAEAVEHLDFGLPPREVMTRAGAALMDFMFSETGQQVFRISVAECERFPEIGRAFWENGPGMLENLLTRYFDLAIERGELVIDDKPLAAHQFAELCKAVVFPRLCLCIQPDFSAADRTRVLDGAVETWLARYGV</sequence>
<dbReference type="InterPro" id="IPR050109">
    <property type="entry name" value="HTH-type_TetR-like_transc_reg"/>
</dbReference>
<feature type="domain" description="HTH tetR-type" evidence="5">
    <location>
        <begin position="10"/>
        <end position="70"/>
    </location>
</feature>
<dbReference type="InterPro" id="IPR039536">
    <property type="entry name" value="TetR_C_Proteobacteria"/>
</dbReference>
<name>A0A1Y5SKW9_9RHOB</name>
<protein>
    <submittedName>
        <fullName evidence="6">HTH-type transcriptional repressor AcnR</fullName>
    </submittedName>
</protein>
<dbReference type="GO" id="GO:0000976">
    <property type="term" value="F:transcription cis-regulatory region binding"/>
    <property type="evidence" value="ECO:0007669"/>
    <property type="project" value="TreeGrafter"/>
</dbReference>
<organism evidence="6 7">
    <name type="scientific">Palleronia marisminoris</name>
    <dbReference type="NCBI Taxonomy" id="315423"/>
    <lineage>
        <taxon>Bacteria</taxon>
        <taxon>Pseudomonadati</taxon>
        <taxon>Pseudomonadota</taxon>
        <taxon>Alphaproteobacteria</taxon>
        <taxon>Rhodobacterales</taxon>
        <taxon>Roseobacteraceae</taxon>
        <taxon>Palleronia</taxon>
    </lineage>
</organism>
<dbReference type="SUPFAM" id="SSF48498">
    <property type="entry name" value="Tetracyclin repressor-like, C-terminal domain"/>
    <property type="match status" value="1"/>
</dbReference>
<dbReference type="SUPFAM" id="SSF46689">
    <property type="entry name" value="Homeodomain-like"/>
    <property type="match status" value="1"/>
</dbReference>
<evidence type="ECO:0000313" key="7">
    <source>
        <dbReference type="Proteomes" id="UP000193870"/>
    </source>
</evidence>
<feature type="DNA-binding region" description="H-T-H motif" evidence="4">
    <location>
        <begin position="33"/>
        <end position="52"/>
    </location>
</feature>
<gene>
    <name evidence="6" type="primary">acnR</name>
    <name evidence="6" type="ORF">PAM7066_01888</name>
</gene>
<keyword evidence="7" id="KW-1185">Reference proteome</keyword>
<dbReference type="EMBL" id="FWFV01000004">
    <property type="protein sequence ID" value="SLN43171.1"/>
    <property type="molecule type" value="Genomic_DNA"/>
</dbReference>
<dbReference type="FunFam" id="1.10.10.60:FF:000141">
    <property type="entry name" value="TetR family transcriptional regulator"/>
    <property type="match status" value="1"/>
</dbReference>
<dbReference type="InterPro" id="IPR009057">
    <property type="entry name" value="Homeodomain-like_sf"/>
</dbReference>
<dbReference type="Proteomes" id="UP000193870">
    <property type="component" value="Unassembled WGS sequence"/>
</dbReference>
<dbReference type="InterPro" id="IPR036271">
    <property type="entry name" value="Tet_transcr_reg_TetR-rel_C_sf"/>
</dbReference>
<dbReference type="OrthoDB" id="9816431at2"/>
<dbReference type="AlphaFoldDB" id="A0A1Y5SKW9"/>
<evidence type="ECO:0000313" key="6">
    <source>
        <dbReference type="EMBL" id="SLN43171.1"/>
    </source>
</evidence>
<evidence type="ECO:0000256" key="3">
    <source>
        <dbReference type="ARBA" id="ARBA00023163"/>
    </source>
</evidence>